<keyword evidence="4" id="KW-1185">Reference proteome</keyword>
<organism evidence="3 4">
    <name type="scientific">Cercopithifilaria johnstoni</name>
    <dbReference type="NCBI Taxonomy" id="2874296"/>
    <lineage>
        <taxon>Eukaryota</taxon>
        <taxon>Metazoa</taxon>
        <taxon>Ecdysozoa</taxon>
        <taxon>Nematoda</taxon>
        <taxon>Chromadorea</taxon>
        <taxon>Rhabditida</taxon>
        <taxon>Spirurina</taxon>
        <taxon>Spiruromorpha</taxon>
        <taxon>Filarioidea</taxon>
        <taxon>Onchocercidae</taxon>
        <taxon>Cercopithifilaria</taxon>
    </lineage>
</organism>
<evidence type="ECO:0000313" key="4">
    <source>
        <dbReference type="Proteomes" id="UP000746747"/>
    </source>
</evidence>
<feature type="compositionally biased region" description="Low complexity" evidence="1">
    <location>
        <begin position="51"/>
        <end position="77"/>
    </location>
</feature>
<reference evidence="3" key="1">
    <citation type="submission" date="2021-09" db="EMBL/GenBank/DDBJ databases">
        <authorList>
            <consortium name="Pathogen Informatics"/>
        </authorList>
    </citation>
    <scope>NUCLEOTIDE SEQUENCE</scope>
</reference>
<feature type="region of interest" description="Disordered" evidence="1">
    <location>
        <begin position="1"/>
        <end position="101"/>
    </location>
</feature>
<feature type="region of interest" description="Disordered" evidence="1">
    <location>
        <begin position="202"/>
        <end position="233"/>
    </location>
</feature>
<dbReference type="Proteomes" id="UP000746747">
    <property type="component" value="Unassembled WGS sequence"/>
</dbReference>
<protein>
    <submittedName>
        <fullName evidence="3">Uncharacterized protein</fullName>
    </submittedName>
</protein>
<feature type="compositionally biased region" description="Polar residues" evidence="1">
    <location>
        <begin position="147"/>
        <end position="174"/>
    </location>
</feature>
<comment type="caution">
    <text evidence="3">The sequence shown here is derived from an EMBL/GenBank/DDBJ whole genome shotgun (WGS) entry which is preliminary data.</text>
</comment>
<feature type="transmembrane region" description="Helical" evidence="2">
    <location>
        <begin position="258"/>
        <end position="290"/>
    </location>
</feature>
<evidence type="ECO:0000256" key="1">
    <source>
        <dbReference type="SAM" id="MobiDB-lite"/>
    </source>
</evidence>
<gene>
    <name evidence="3" type="ORF">CJOHNSTONI_LOCUS1290</name>
</gene>
<evidence type="ECO:0000256" key="2">
    <source>
        <dbReference type="SAM" id="Phobius"/>
    </source>
</evidence>
<keyword evidence="2" id="KW-1133">Transmembrane helix</keyword>
<dbReference type="AlphaFoldDB" id="A0A8J2LVU4"/>
<evidence type="ECO:0000313" key="3">
    <source>
        <dbReference type="EMBL" id="CAG9530845.1"/>
    </source>
</evidence>
<dbReference type="OrthoDB" id="5868694at2759"/>
<feature type="region of interest" description="Disordered" evidence="1">
    <location>
        <begin position="146"/>
        <end position="177"/>
    </location>
</feature>
<keyword evidence="2" id="KW-0812">Transmembrane</keyword>
<sequence length="313" mass="33620">MGNPGFGNIKESGEEIGQLAEKGKGRGREVLPQPQQSQGSLAGTGAAAVPQQIIGSSSSTSSIKSSTTSTTIQQRVAEGGGGARGAIRVRQRPQIPPKPQMDTVRYSMANVQESCDWELDTLLGELSALEQQLTIGGDQALLGLPTLPTSASRESSLNQSKRNSIPSASVIQQTDVKRAGLQSHAQHSYSYNDNFTQGSGTTGATMSTDCPSPDRDSAFGDSSSTESRNNNRNCRNSAISYSDSCRGSLNTPSPIQQVQLFACFFLILFRSVVDFFVFFPFFSIICLSLMKIRLKCRKMNCKDEIGIEVRAAS</sequence>
<keyword evidence="2" id="KW-0472">Membrane</keyword>
<feature type="compositionally biased region" description="Low complexity" evidence="1">
    <location>
        <begin position="222"/>
        <end position="233"/>
    </location>
</feature>
<dbReference type="EMBL" id="CAKAEH010000389">
    <property type="protein sequence ID" value="CAG9530845.1"/>
    <property type="molecule type" value="Genomic_DNA"/>
</dbReference>
<proteinExistence type="predicted"/>
<name>A0A8J2LVU4_9BILA</name>
<accession>A0A8J2LVU4</accession>